<feature type="region of interest" description="Disordered" evidence="1">
    <location>
        <begin position="566"/>
        <end position="603"/>
    </location>
</feature>
<feature type="compositionally biased region" description="Basic and acidic residues" evidence="1">
    <location>
        <begin position="708"/>
        <end position="722"/>
    </location>
</feature>
<dbReference type="Proteomes" id="UP000094828">
    <property type="component" value="Unassembled WGS sequence"/>
</dbReference>
<feature type="compositionally biased region" description="Basic and acidic residues" evidence="1">
    <location>
        <begin position="667"/>
        <end position="688"/>
    </location>
</feature>
<name>A0A1C3EJH4_9PLAN</name>
<keyword evidence="4" id="KW-1185">Reference proteome</keyword>
<evidence type="ECO:0000256" key="1">
    <source>
        <dbReference type="SAM" id="MobiDB-lite"/>
    </source>
</evidence>
<gene>
    <name evidence="3" type="ORF">A6X21_18985</name>
</gene>
<dbReference type="STRING" id="1841610.A6X21_18985"/>
<reference evidence="3 4" key="1">
    <citation type="submission" date="2016-05" db="EMBL/GenBank/DDBJ databases">
        <title>Genomic and physiological characterization of Planctopirus sp. isolated from fresh water lake.</title>
        <authorList>
            <person name="Subhash Y."/>
            <person name="Ramana C."/>
        </authorList>
    </citation>
    <scope>NUCLEOTIDE SEQUENCE [LARGE SCALE GENOMIC DNA]</scope>
    <source>
        <strain evidence="3 4">JC280</strain>
    </source>
</reference>
<dbReference type="AlphaFoldDB" id="A0A1C3EJH4"/>
<organism evidence="3 4">
    <name type="scientific">Planctopirus hydrillae</name>
    <dbReference type="NCBI Taxonomy" id="1841610"/>
    <lineage>
        <taxon>Bacteria</taxon>
        <taxon>Pseudomonadati</taxon>
        <taxon>Planctomycetota</taxon>
        <taxon>Planctomycetia</taxon>
        <taxon>Planctomycetales</taxon>
        <taxon>Planctomycetaceae</taxon>
        <taxon>Planctopirus</taxon>
    </lineage>
</organism>
<feature type="compositionally biased region" description="Polar residues" evidence="1">
    <location>
        <begin position="434"/>
        <end position="445"/>
    </location>
</feature>
<dbReference type="InterPro" id="IPR019554">
    <property type="entry name" value="Soluble_ligand-bd"/>
</dbReference>
<protein>
    <recommendedName>
        <fullName evidence="2">Soluble ligand binding domain-containing protein</fullName>
    </recommendedName>
</protein>
<feature type="compositionally biased region" description="Basic and acidic residues" evidence="1">
    <location>
        <begin position="569"/>
        <end position="589"/>
    </location>
</feature>
<dbReference type="OrthoDB" id="9815244at2"/>
<proteinExistence type="predicted"/>
<evidence type="ECO:0000313" key="3">
    <source>
        <dbReference type="EMBL" id="ODA33380.1"/>
    </source>
</evidence>
<accession>A0A1C3EJH4</accession>
<feature type="region of interest" description="Disordered" evidence="1">
    <location>
        <begin position="273"/>
        <end position="445"/>
    </location>
</feature>
<dbReference type="RefSeq" id="WP_068846935.1">
    <property type="nucleotide sequence ID" value="NZ_LYDR01000055.1"/>
</dbReference>
<feature type="region of interest" description="Disordered" evidence="1">
    <location>
        <begin position="665"/>
        <end position="737"/>
    </location>
</feature>
<evidence type="ECO:0000259" key="2">
    <source>
        <dbReference type="Pfam" id="PF10531"/>
    </source>
</evidence>
<sequence>MWWPKVATLVLGLFGVGEMAFAQSRPSSPRIINFQTTVREESFVAMVGEVAQPGVYRLPAGADSQNRVATIEQLVAQSGGLNPTASPSLRVIRKSRPDQRVYYHPAGATSLEAGDVIIAENVPDHAPPDAARIEQNGVQLVLLGVLPRPIVVRVKTQQASISSICAMLGQPPELSRNVKVLSPARIEHVDQTIPQTALLIFAPGSINPAQLPEFPPVREWIANTGTTTTNVAVPQRDPQITPTGMLRTPSSNQTTEEANLALLQQAEIGVGRTEPLGEPYIPGSQPREVASNPSAPWPRQAANPAYPPPRTNRSQVEDVPPPPGMDGHGLMADHLRSNSQNPAHSRETIPVQTTQLPGGTNPGERYSTSGMSLPLLPAISPGTTGRTEAAMASQSGAAPSGTSAVSSVPISQPAPEASYTGSSYTGPTRVEIPANSQNNVLSGNSSIPVAPLPPEVADMENESAASQGMGSYLTTMALILGTVIGLMGAAFAAGRFLDPLHGQSTKENSSREEHEMAQDFSLARFQAERPEPLVGQPILKPTDASVQEENRFSDDEDQSYRSILKPAAHRTEMARASKESDRLPTERTLPEQPARPTSETASTQQMIEDLLHNRLELHEEPAWINRQLRFQELPADRRFARFDPAEAPLSQESGQTPHFLLSQSSRTLREPSMGDRPIHRDAHEELPRRSSLGANQSRSSHSSSAVYRRVDTAQDALSRDRTTPPGSAAGKGAMAPFEQALVQLRGTKKS</sequence>
<feature type="domain" description="Soluble ligand binding" evidence="2">
    <location>
        <begin position="44"/>
        <end position="101"/>
    </location>
</feature>
<feature type="compositionally biased region" description="Polar residues" evidence="1">
    <location>
        <begin position="381"/>
        <end position="410"/>
    </location>
</feature>
<dbReference type="EMBL" id="LYDR01000055">
    <property type="protein sequence ID" value="ODA33380.1"/>
    <property type="molecule type" value="Genomic_DNA"/>
</dbReference>
<evidence type="ECO:0000313" key="4">
    <source>
        <dbReference type="Proteomes" id="UP000094828"/>
    </source>
</evidence>
<dbReference type="Pfam" id="PF10531">
    <property type="entry name" value="SLBB"/>
    <property type="match status" value="1"/>
</dbReference>
<comment type="caution">
    <text evidence="3">The sequence shown here is derived from an EMBL/GenBank/DDBJ whole genome shotgun (WGS) entry which is preliminary data.</text>
</comment>